<dbReference type="InterPro" id="IPR002347">
    <property type="entry name" value="SDR_fam"/>
</dbReference>
<name>A0ABY7HT22_9GAMM</name>
<accession>A0ABY7HT22</accession>
<evidence type="ECO:0000256" key="2">
    <source>
        <dbReference type="ARBA" id="ARBA00023002"/>
    </source>
</evidence>
<dbReference type="Gene3D" id="3.40.50.720">
    <property type="entry name" value="NAD(P)-binding Rossmann-like Domain"/>
    <property type="match status" value="1"/>
</dbReference>
<proteinExistence type="inferred from homology"/>
<keyword evidence="4" id="KW-1185">Reference proteome</keyword>
<evidence type="ECO:0000313" key="4">
    <source>
        <dbReference type="Proteomes" id="UP001164712"/>
    </source>
</evidence>
<comment type="similarity">
    <text evidence="1">Belongs to the short-chain dehydrogenases/reductases (SDR) family.</text>
</comment>
<sequence>MKTHYQPAPAFSQDASPLTAQNQPLKGKTALVSYGGHGAGKTQALFLAAQGAAVIVADNDLNQAEQTAEDIRHAGGRAIAVAVDINEPAQAAMLVKYSPGIFGGLDILVNCTGEVYTLNDNLPHSGNSLQSLLTDNINAATSARKLSISDE</sequence>
<dbReference type="RefSeq" id="WP_045047642.1">
    <property type="nucleotide sequence ID" value="NZ_CP114058.1"/>
</dbReference>
<dbReference type="Pfam" id="PF00106">
    <property type="entry name" value="adh_short"/>
    <property type="match status" value="1"/>
</dbReference>
<dbReference type="EMBL" id="CP114058">
    <property type="protein sequence ID" value="WAT02555.1"/>
    <property type="molecule type" value="Genomic_DNA"/>
</dbReference>
<evidence type="ECO:0000313" key="3">
    <source>
        <dbReference type="EMBL" id="WAT02555.1"/>
    </source>
</evidence>
<gene>
    <name evidence="3" type="ORF">O1V66_08335</name>
</gene>
<evidence type="ECO:0000256" key="1">
    <source>
        <dbReference type="ARBA" id="ARBA00006484"/>
    </source>
</evidence>
<reference evidence="3" key="1">
    <citation type="submission" date="2022-12" db="EMBL/GenBank/DDBJ databases">
        <title>Complete genome sequence of an Australian strain of Rouxiella badensis DAR84756 and resolution of the R. badensis DSM100043 and R. chamberiensis DSM28324 genomes.</title>
        <authorList>
            <person name="Paul S."/>
            <person name="Anderson P.J."/>
            <person name="Maynard G."/>
            <person name="Dyall-Smith M."/>
            <person name="Kudinha T."/>
        </authorList>
    </citation>
    <scope>NUCLEOTIDE SEQUENCE</scope>
    <source>
        <strain evidence="3">DSM 28324</strain>
    </source>
</reference>
<dbReference type="InterPro" id="IPR036291">
    <property type="entry name" value="NAD(P)-bd_dom_sf"/>
</dbReference>
<organism evidence="3 4">
    <name type="scientific">Rouxiella chamberiensis</name>
    <dbReference type="NCBI Taxonomy" id="1513468"/>
    <lineage>
        <taxon>Bacteria</taxon>
        <taxon>Pseudomonadati</taxon>
        <taxon>Pseudomonadota</taxon>
        <taxon>Gammaproteobacteria</taxon>
        <taxon>Enterobacterales</taxon>
        <taxon>Yersiniaceae</taxon>
        <taxon>Rouxiella</taxon>
    </lineage>
</organism>
<keyword evidence="2" id="KW-0560">Oxidoreductase</keyword>
<dbReference type="SUPFAM" id="SSF51735">
    <property type="entry name" value="NAD(P)-binding Rossmann-fold domains"/>
    <property type="match status" value="1"/>
</dbReference>
<dbReference type="PANTHER" id="PTHR48107:SF7">
    <property type="entry name" value="RE15974P"/>
    <property type="match status" value="1"/>
</dbReference>
<dbReference type="Proteomes" id="UP001164712">
    <property type="component" value="Chromosome"/>
</dbReference>
<dbReference type="PANTHER" id="PTHR48107">
    <property type="entry name" value="NADPH-DEPENDENT ALDEHYDE REDUCTASE-LIKE PROTEIN, CHLOROPLASTIC-RELATED"/>
    <property type="match status" value="1"/>
</dbReference>
<protein>
    <submittedName>
        <fullName evidence="3">SDR family NAD(P)-dependent oxidoreductase</fullName>
    </submittedName>
</protein>